<dbReference type="NCBIfam" id="TIGR01297">
    <property type="entry name" value="CDF"/>
    <property type="match status" value="1"/>
</dbReference>
<feature type="transmembrane region" description="Helical" evidence="8">
    <location>
        <begin position="83"/>
        <end position="102"/>
    </location>
</feature>
<keyword evidence="6 8" id="KW-0472">Membrane</keyword>
<evidence type="ECO:0000256" key="8">
    <source>
        <dbReference type="SAM" id="Phobius"/>
    </source>
</evidence>
<dbReference type="GO" id="GO:0016020">
    <property type="term" value="C:membrane"/>
    <property type="evidence" value="ECO:0007669"/>
    <property type="project" value="UniProtKB-SubCell"/>
</dbReference>
<dbReference type="EMBL" id="WIGM01000692">
    <property type="protein sequence ID" value="KAF6815770.1"/>
    <property type="molecule type" value="Genomic_DNA"/>
</dbReference>
<feature type="transmembrane region" description="Helical" evidence="8">
    <location>
        <begin position="182"/>
        <end position="204"/>
    </location>
</feature>
<dbReference type="Proteomes" id="UP000639643">
    <property type="component" value="Unassembled WGS sequence"/>
</dbReference>
<feature type="transmembrane region" description="Helical" evidence="8">
    <location>
        <begin position="216"/>
        <end position="234"/>
    </location>
</feature>
<accession>A0A8H6JMJ5</accession>
<comment type="caution">
    <text evidence="10">The sequence shown here is derived from an EMBL/GenBank/DDBJ whole genome shotgun (WGS) entry which is preliminary data.</text>
</comment>
<protein>
    <submittedName>
        <fullName evidence="10">Cation diffusion facilitator family transporter</fullName>
    </submittedName>
</protein>
<proteinExistence type="inferred from homology"/>
<comment type="subcellular location">
    <subcellularLocation>
        <location evidence="1">Membrane</location>
        <topology evidence="1">Multi-pass membrane protein</topology>
    </subcellularLocation>
</comment>
<feature type="transmembrane region" description="Helical" evidence="8">
    <location>
        <begin position="114"/>
        <end position="135"/>
    </location>
</feature>
<dbReference type="Gene3D" id="1.20.1510.10">
    <property type="entry name" value="Cation efflux protein transmembrane domain"/>
    <property type="match status" value="1"/>
</dbReference>
<evidence type="ECO:0000256" key="7">
    <source>
        <dbReference type="SAM" id="MobiDB-lite"/>
    </source>
</evidence>
<dbReference type="InterPro" id="IPR058533">
    <property type="entry name" value="Cation_efflux_TM"/>
</dbReference>
<evidence type="ECO:0000256" key="3">
    <source>
        <dbReference type="ARBA" id="ARBA00022692"/>
    </source>
</evidence>
<dbReference type="PANTHER" id="PTHR45820:SF5">
    <property type="entry name" value="DIFFUSION FACILITATOR FAMILY METAL ION TRANSPORTER, PUTATIVE-RELATED"/>
    <property type="match status" value="1"/>
</dbReference>
<dbReference type="SUPFAM" id="SSF161111">
    <property type="entry name" value="Cation efflux protein transmembrane domain-like"/>
    <property type="match status" value="1"/>
</dbReference>
<sequence>MRCLKVTKKQRLVATIVISGAFFIAELVVGFRTKSLALIADAFHYMNDLVGFSVAFIALILSDRKTAPKTLTFGWKRAQVLGAFFNGVFLLALGLSILLQAVERFTNLHHVDDPVLILIMGCIGLGLNVIVMSFLHESHHGHQHEQTDAISRSPKQPFPEPGDVDVPPHPPSTGRDLGMLGVMIHVLGDAINNAGVIVAAAVIWKGTGEARFYADPGVGLFIALTIMVSAWPLCRQAGHVLLESAPPGVDLDQLRAEAVRVSGVQDITDLRVWRLDQGTSLAAARVVVAGNDLRLFAAAADAITSCLRLRGIRAVALQPASASSGRESDLSNEAAQAP</sequence>
<dbReference type="InterPro" id="IPR027469">
    <property type="entry name" value="Cation_efflux_TMD_sf"/>
</dbReference>
<evidence type="ECO:0000259" key="9">
    <source>
        <dbReference type="Pfam" id="PF01545"/>
    </source>
</evidence>
<gene>
    <name evidence="10" type="ORF">CMUS01_12378</name>
</gene>
<keyword evidence="3 8" id="KW-0812">Transmembrane</keyword>
<keyword evidence="5 8" id="KW-1133">Transmembrane helix</keyword>
<dbReference type="PANTHER" id="PTHR45820">
    <property type="entry name" value="FI23527P1"/>
    <property type="match status" value="1"/>
</dbReference>
<comment type="similarity">
    <text evidence="2">Belongs to the cation diffusion facilitator (CDF) transporter (TC 2.A.4) family. SLC30A subfamily.</text>
</comment>
<keyword evidence="11" id="KW-1185">Reference proteome</keyword>
<evidence type="ECO:0000256" key="4">
    <source>
        <dbReference type="ARBA" id="ARBA00022833"/>
    </source>
</evidence>
<reference evidence="10" key="1">
    <citation type="journal article" date="2020" name="Phytopathology">
        <title>Genome Sequence Resources of Colletotrichum truncatum, C. plurivorum, C. musicola, and C. sojae: Four Species Pathogenic to Soybean (Glycine max).</title>
        <authorList>
            <person name="Rogerio F."/>
            <person name="Boufleur T.R."/>
            <person name="Ciampi-Guillardi M."/>
            <person name="Sukno S.A."/>
            <person name="Thon M.R."/>
            <person name="Massola Junior N.S."/>
            <person name="Baroncelli R."/>
        </authorList>
    </citation>
    <scope>NUCLEOTIDE SEQUENCE</scope>
    <source>
        <strain evidence="10">LFN0074</strain>
    </source>
</reference>
<evidence type="ECO:0000256" key="6">
    <source>
        <dbReference type="ARBA" id="ARBA00023136"/>
    </source>
</evidence>
<evidence type="ECO:0000256" key="1">
    <source>
        <dbReference type="ARBA" id="ARBA00004141"/>
    </source>
</evidence>
<feature type="transmembrane region" description="Helical" evidence="8">
    <location>
        <begin position="12"/>
        <end position="31"/>
    </location>
</feature>
<evidence type="ECO:0000256" key="2">
    <source>
        <dbReference type="ARBA" id="ARBA00008873"/>
    </source>
</evidence>
<dbReference type="Pfam" id="PF01545">
    <property type="entry name" value="Cation_efflux"/>
    <property type="match status" value="1"/>
</dbReference>
<dbReference type="OrthoDB" id="9944568at2759"/>
<organism evidence="10 11">
    <name type="scientific">Colletotrichum musicola</name>
    <dbReference type="NCBI Taxonomy" id="2175873"/>
    <lineage>
        <taxon>Eukaryota</taxon>
        <taxon>Fungi</taxon>
        <taxon>Dikarya</taxon>
        <taxon>Ascomycota</taxon>
        <taxon>Pezizomycotina</taxon>
        <taxon>Sordariomycetes</taxon>
        <taxon>Hypocreomycetidae</taxon>
        <taxon>Glomerellales</taxon>
        <taxon>Glomerellaceae</taxon>
        <taxon>Colletotrichum</taxon>
        <taxon>Colletotrichum orchidearum species complex</taxon>
    </lineage>
</organism>
<dbReference type="GO" id="GO:0005385">
    <property type="term" value="F:zinc ion transmembrane transporter activity"/>
    <property type="evidence" value="ECO:0007669"/>
    <property type="project" value="TreeGrafter"/>
</dbReference>
<feature type="domain" description="Cation efflux protein transmembrane" evidence="9">
    <location>
        <begin position="13"/>
        <end position="242"/>
    </location>
</feature>
<evidence type="ECO:0000313" key="10">
    <source>
        <dbReference type="EMBL" id="KAF6815770.1"/>
    </source>
</evidence>
<name>A0A8H6JMJ5_9PEZI</name>
<evidence type="ECO:0000256" key="5">
    <source>
        <dbReference type="ARBA" id="ARBA00022989"/>
    </source>
</evidence>
<dbReference type="InterPro" id="IPR002524">
    <property type="entry name" value="Cation_efflux"/>
</dbReference>
<dbReference type="GO" id="GO:0006882">
    <property type="term" value="P:intracellular zinc ion homeostasis"/>
    <property type="evidence" value="ECO:0007669"/>
    <property type="project" value="TreeGrafter"/>
</dbReference>
<keyword evidence="4" id="KW-0862">Zinc</keyword>
<evidence type="ECO:0000313" key="11">
    <source>
        <dbReference type="Proteomes" id="UP000639643"/>
    </source>
</evidence>
<dbReference type="AlphaFoldDB" id="A0A8H6JMJ5"/>
<feature type="region of interest" description="Disordered" evidence="7">
    <location>
        <begin position="143"/>
        <end position="171"/>
    </location>
</feature>
<feature type="transmembrane region" description="Helical" evidence="8">
    <location>
        <begin position="43"/>
        <end position="62"/>
    </location>
</feature>